<evidence type="ECO:0000313" key="6">
    <source>
        <dbReference type="Proteomes" id="UP000291613"/>
    </source>
</evidence>
<keyword evidence="1" id="KW-0285">Flavoprotein</keyword>
<dbReference type="Pfam" id="PF03450">
    <property type="entry name" value="CO_deh_flav_C"/>
    <property type="match status" value="1"/>
</dbReference>
<dbReference type="InterPro" id="IPR051312">
    <property type="entry name" value="Diverse_Substr_Oxidored"/>
</dbReference>
<dbReference type="RefSeq" id="WP_131001479.1">
    <property type="nucleotide sequence ID" value="NZ_JBHSZR010000002.1"/>
</dbReference>
<dbReference type="AlphaFoldDB" id="A0A4Q9GLR2"/>
<dbReference type="EMBL" id="SIUB01000001">
    <property type="protein sequence ID" value="TBN55228.1"/>
    <property type="molecule type" value="Genomic_DNA"/>
</dbReference>
<reference evidence="5 6" key="1">
    <citation type="submission" date="2019-02" db="EMBL/GenBank/DDBJ databases">
        <title>Hansschlegelia quercus sp. nov., a novel methylotrophic bacterium from buds of oak (Quercus robur L.).</title>
        <authorList>
            <person name="Agafonova N.V."/>
            <person name="Kaparullina E.N."/>
            <person name="Grouzdev D.S."/>
            <person name="Doronina N.V."/>
        </authorList>
    </citation>
    <scope>NUCLEOTIDE SEQUENCE [LARGE SCALE GENOMIC DNA]</scope>
    <source>
        <strain evidence="5 6">Dub</strain>
    </source>
</reference>
<dbReference type="Gene3D" id="3.30.43.10">
    <property type="entry name" value="Uridine Diphospho-n-acetylenolpyruvylglucosamine Reductase, domain 2"/>
    <property type="match status" value="1"/>
</dbReference>
<dbReference type="InterPro" id="IPR016167">
    <property type="entry name" value="FAD-bd_PCMH_sub1"/>
</dbReference>
<dbReference type="Gene3D" id="3.30.390.50">
    <property type="entry name" value="CO dehydrogenase flavoprotein, C-terminal domain"/>
    <property type="match status" value="1"/>
</dbReference>
<keyword evidence="6" id="KW-1185">Reference proteome</keyword>
<evidence type="ECO:0000256" key="3">
    <source>
        <dbReference type="ARBA" id="ARBA00023002"/>
    </source>
</evidence>
<dbReference type="InterPro" id="IPR016169">
    <property type="entry name" value="FAD-bd_PCMH_sub2"/>
</dbReference>
<accession>A0A4Q9GLR2</accession>
<name>A0A4Q9GLR2_9HYPH</name>
<dbReference type="InterPro" id="IPR036683">
    <property type="entry name" value="CO_DH_flav_C_dom_sf"/>
</dbReference>
<dbReference type="InterPro" id="IPR036318">
    <property type="entry name" value="FAD-bd_PCMH-like_sf"/>
</dbReference>
<feature type="domain" description="FAD-binding PCMH-type" evidence="4">
    <location>
        <begin position="1"/>
        <end position="174"/>
    </location>
</feature>
<dbReference type="Gene3D" id="3.30.465.10">
    <property type="match status" value="1"/>
</dbReference>
<dbReference type="SMART" id="SM01092">
    <property type="entry name" value="CO_deh_flav_C"/>
    <property type="match status" value="1"/>
</dbReference>
<organism evidence="5 6">
    <name type="scientific">Hansschlegelia quercus</name>
    <dbReference type="NCBI Taxonomy" id="2528245"/>
    <lineage>
        <taxon>Bacteria</taxon>
        <taxon>Pseudomonadati</taxon>
        <taxon>Pseudomonadota</taxon>
        <taxon>Alphaproteobacteria</taxon>
        <taxon>Hyphomicrobiales</taxon>
        <taxon>Methylopilaceae</taxon>
        <taxon>Hansschlegelia</taxon>
    </lineage>
</organism>
<dbReference type="GO" id="GO:0016491">
    <property type="term" value="F:oxidoreductase activity"/>
    <property type="evidence" value="ECO:0007669"/>
    <property type="project" value="UniProtKB-KW"/>
</dbReference>
<dbReference type="SUPFAM" id="SSF56176">
    <property type="entry name" value="FAD-binding/transporter-associated domain-like"/>
    <property type="match status" value="1"/>
</dbReference>
<dbReference type="InterPro" id="IPR016166">
    <property type="entry name" value="FAD-bd_PCMH"/>
</dbReference>
<comment type="caution">
    <text evidence="5">The sequence shown here is derived from an EMBL/GenBank/DDBJ whole genome shotgun (WGS) entry which is preliminary data.</text>
</comment>
<gene>
    <name evidence="5" type="ORF">EYR15_03605</name>
</gene>
<protein>
    <submittedName>
        <fullName evidence="5">Xanthine dehydrogenase family protein subunit M</fullName>
    </submittedName>
</protein>
<proteinExistence type="predicted"/>
<dbReference type="Proteomes" id="UP000291613">
    <property type="component" value="Unassembled WGS sequence"/>
</dbReference>
<keyword evidence="3" id="KW-0560">Oxidoreductase</keyword>
<evidence type="ECO:0000256" key="1">
    <source>
        <dbReference type="ARBA" id="ARBA00022630"/>
    </source>
</evidence>
<evidence type="ECO:0000259" key="4">
    <source>
        <dbReference type="PROSITE" id="PS51387"/>
    </source>
</evidence>
<keyword evidence="2" id="KW-0274">FAD</keyword>
<dbReference type="PANTHER" id="PTHR42659">
    <property type="entry name" value="XANTHINE DEHYDROGENASE SUBUNIT C-RELATED"/>
    <property type="match status" value="1"/>
</dbReference>
<dbReference type="Pfam" id="PF00941">
    <property type="entry name" value="FAD_binding_5"/>
    <property type="match status" value="1"/>
</dbReference>
<dbReference type="GO" id="GO:0071949">
    <property type="term" value="F:FAD binding"/>
    <property type="evidence" value="ECO:0007669"/>
    <property type="project" value="InterPro"/>
</dbReference>
<evidence type="ECO:0000256" key="2">
    <source>
        <dbReference type="ARBA" id="ARBA00022827"/>
    </source>
</evidence>
<dbReference type="InterPro" id="IPR002346">
    <property type="entry name" value="Mopterin_DH_FAD-bd"/>
</dbReference>
<dbReference type="PROSITE" id="PS51387">
    <property type="entry name" value="FAD_PCMH"/>
    <property type="match status" value="1"/>
</dbReference>
<sequence length="284" mass="28542">MIPLDFDYARPASVDEALGLLAKPGAVALAGGQSLLPMLADRSVSAGLVVDIGRLPDLKRIDVADGLLTIGAAVTLTAAMCSKVSEAAPLLSEAILSVGSAAVRNRGTLVGNLVRASPNSELPSAVVALGATLALTSLDGERTLAAEDFFLGAHETALAPGELVTALRIPTASPNASVSAFGEISSRAGAPPLCCVAVDLRLDGTDIVAARIVAGGLANRPLRCSAFEAALFGSVSAVSTTLKADVALPDSSDGPAADYARDVLPVLIRRTVARAVAKIEGSAA</sequence>
<dbReference type="SUPFAM" id="SSF55447">
    <property type="entry name" value="CO dehydrogenase flavoprotein C-terminal domain-like"/>
    <property type="match status" value="1"/>
</dbReference>
<dbReference type="InterPro" id="IPR005107">
    <property type="entry name" value="CO_DH_flav_C"/>
</dbReference>
<dbReference type="PANTHER" id="PTHR42659:SF2">
    <property type="entry name" value="XANTHINE DEHYDROGENASE SUBUNIT C-RELATED"/>
    <property type="match status" value="1"/>
</dbReference>
<evidence type="ECO:0000313" key="5">
    <source>
        <dbReference type="EMBL" id="TBN55228.1"/>
    </source>
</evidence>
<dbReference type="OrthoDB" id="9793944at2"/>